<reference evidence="1" key="1">
    <citation type="journal article" date="2021" name="Proc. Natl. Acad. Sci. U.S.A.">
        <title>A Catalog of Tens of Thousands of Viruses from Human Metagenomes Reveals Hidden Associations with Chronic Diseases.</title>
        <authorList>
            <person name="Tisza M.J."/>
            <person name="Buck C.B."/>
        </authorList>
    </citation>
    <scope>NUCLEOTIDE SEQUENCE</scope>
    <source>
        <strain evidence="1">CtoC338</strain>
    </source>
</reference>
<organism evidence="1">
    <name type="scientific">virus sp. ctoC338</name>
    <dbReference type="NCBI Taxonomy" id="2827997"/>
    <lineage>
        <taxon>Viruses</taxon>
    </lineage>
</organism>
<proteinExistence type="predicted"/>
<sequence length="313" mass="32791">MPLYFGTNAIKNISTSFEYTNGVDTNDATLSNGNQMLAGVTAYSKNQKYAGTISSLDASTVIPGTTDQTLEAGKYLAGAQTIKGDANLVADNIASGVSIFGVVGTHQGGGVDTSDANATYSDILSGKTAYVNGAKITGGYSIATATANFSNTTDIASLTYTVKGEPIAWSVIQITNGRDWDSSRFIIACNSQGQTISVTTESSYGRRYAYAKYATSEYSNGTLTISTSSVSNTGNFRGGQTYQLLYVYANIVEPEPEPELPEGEVGSISSENVISLADSKLPAGTYTLYYEDESNNKLDGWGAIGTISKGGSV</sequence>
<accession>A0A8S5SXF5</accession>
<name>A0A8S5SXF5_9VIRU</name>
<protein>
    <submittedName>
        <fullName evidence="1">Tail protein</fullName>
    </submittedName>
</protein>
<dbReference type="EMBL" id="BK032688">
    <property type="protein sequence ID" value="DAF55375.1"/>
    <property type="molecule type" value="Genomic_DNA"/>
</dbReference>
<evidence type="ECO:0000313" key="1">
    <source>
        <dbReference type="EMBL" id="DAF55375.1"/>
    </source>
</evidence>